<evidence type="ECO:0000256" key="1">
    <source>
        <dbReference type="ARBA" id="ARBA00004496"/>
    </source>
</evidence>
<dbReference type="InterPro" id="IPR033729">
    <property type="entry name" value="SerRS_core"/>
</dbReference>
<evidence type="ECO:0000256" key="12">
    <source>
        <dbReference type="HAMAP-Rule" id="MF_00176"/>
    </source>
</evidence>
<sequence length="435" mass="48721">MLDSKYLRSDLAKTKEILATRNYNLDVETLSRLEEQRKDLMVRTQDLQAKRNSMSKTIGQAMREGKQDEAAKIKAEVGAIGDELDTTKQQQDKVLEQINNIALTIPNLPHESVPLGPDDSYNKEVRRWGTPRQFDFEVKDHVALGEGLNQLDFANARKIAGARFALMKGPICALHRALVHLMLDLHCQKQGYTEVYVPYLVNLDSLYGTGQMPKFGEDLFHTNLNGNADGDDVNRHFCLIPTAEVPLTNMVRGEIIPEDQLPIKVTAHTPCFRSEAGSAGRDTRGLIRMHQFDKVEMVQIVKPEDSYEALEQLTADAESVLQALNLPYRVVCLSTGDMGFSAAKTYDLEVWIPAQNTYREISSCSNCTDFQARRMQARVRRKDGKIELLHTLNGSGLAVGRTLVAVMENYQNADGSITVPEALRPYLNGLEVISK</sequence>
<reference evidence="16" key="1">
    <citation type="journal article" date="2021" name="PeerJ">
        <title>Extensive microbial diversity within the chicken gut microbiome revealed by metagenomics and culture.</title>
        <authorList>
            <person name="Gilroy R."/>
            <person name="Ravi A."/>
            <person name="Getino M."/>
            <person name="Pursley I."/>
            <person name="Horton D.L."/>
            <person name="Alikhan N.F."/>
            <person name="Baker D."/>
            <person name="Gharbi K."/>
            <person name="Hall N."/>
            <person name="Watson M."/>
            <person name="Adriaenssens E.M."/>
            <person name="Foster-Nyarko E."/>
            <person name="Jarju S."/>
            <person name="Secka A."/>
            <person name="Antonio M."/>
            <person name="Oren A."/>
            <person name="Chaudhuri R.R."/>
            <person name="La Ragione R."/>
            <person name="Hildebrand F."/>
            <person name="Pallen M.J."/>
        </authorList>
    </citation>
    <scope>NUCLEOTIDE SEQUENCE</scope>
    <source>
        <strain evidence="16">378</strain>
    </source>
</reference>
<evidence type="ECO:0000256" key="3">
    <source>
        <dbReference type="ARBA" id="ARBA00010728"/>
    </source>
</evidence>
<dbReference type="EC" id="6.1.1.11" evidence="12"/>
<dbReference type="NCBIfam" id="TIGR00414">
    <property type="entry name" value="serS"/>
    <property type="match status" value="1"/>
</dbReference>
<dbReference type="SUPFAM" id="SSF46589">
    <property type="entry name" value="tRNA-binding arm"/>
    <property type="match status" value="1"/>
</dbReference>
<dbReference type="GO" id="GO:0004828">
    <property type="term" value="F:serine-tRNA ligase activity"/>
    <property type="evidence" value="ECO:0007669"/>
    <property type="project" value="UniProtKB-UniRule"/>
</dbReference>
<evidence type="ECO:0000256" key="13">
    <source>
        <dbReference type="PIRSR" id="PIRSR001529-1"/>
    </source>
</evidence>
<dbReference type="GO" id="GO:0006434">
    <property type="term" value="P:seryl-tRNA aminoacylation"/>
    <property type="evidence" value="ECO:0007669"/>
    <property type="project" value="UniProtKB-UniRule"/>
</dbReference>
<comment type="subcellular location">
    <subcellularLocation>
        <location evidence="1 12">Cytoplasm</location>
    </subcellularLocation>
</comment>
<dbReference type="SUPFAM" id="SSF55681">
    <property type="entry name" value="Class II aaRS and biotin synthetases"/>
    <property type="match status" value="1"/>
</dbReference>
<evidence type="ECO:0000256" key="9">
    <source>
        <dbReference type="ARBA" id="ARBA00023146"/>
    </source>
</evidence>
<evidence type="ECO:0000313" key="16">
    <source>
        <dbReference type="EMBL" id="MBU3844273.1"/>
    </source>
</evidence>
<evidence type="ECO:0000256" key="14">
    <source>
        <dbReference type="PIRSR" id="PIRSR001529-2"/>
    </source>
</evidence>
<comment type="subunit">
    <text evidence="12">Homodimer. The tRNA molecule binds across the dimer.</text>
</comment>
<name>A0A948WYY5_9GAMM</name>
<comment type="function">
    <text evidence="12">Catalyzes the attachment of serine to tRNA(Ser). Is also able to aminoacylate tRNA(Sec) with serine, to form the misacylated tRNA L-seryl-tRNA(Sec), which will be further converted into selenocysteinyl-tRNA(Sec).</text>
</comment>
<evidence type="ECO:0000256" key="2">
    <source>
        <dbReference type="ARBA" id="ARBA00005045"/>
    </source>
</evidence>
<comment type="caution">
    <text evidence="12">Lacks conserved residue(s) required for the propagation of feature annotation.</text>
</comment>
<evidence type="ECO:0000256" key="10">
    <source>
        <dbReference type="ARBA" id="ARBA00047929"/>
    </source>
</evidence>
<comment type="domain">
    <text evidence="12">Consists of two distinct domains, a catalytic core and a N-terminal extension that is involved in tRNA binding.</text>
</comment>
<dbReference type="EMBL" id="JAHLFE010000105">
    <property type="protein sequence ID" value="MBU3844273.1"/>
    <property type="molecule type" value="Genomic_DNA"/>
</dbReference>
<dbReference type="HAMAP" id="MF_00176">
    <property type="entry name" value="Ser_tRNA_synth_type1"/>
    <property type="match status" value="1"/>
</dbReference>
<dbReference type="PIRSF" id="PIRSF001529">
    <property type="entry name" value="Ser-tRNA-synth_IIa"/>
    <property type="match status" value="1"/>
</dbReference>
<reference evidence="16" key="2">
    <citation type="submission" date="2021-04" db="EMBL/GenBank/DDBJ databases">
        <authorList>
            <person name="Gilroy R."/>
        </authorList>
    </citation>
    <scope>NUCLEOTIDE SEQUENCE</scope>
    <source>
        <strain evidence="16">378</strain>
    </source>
</reference>
<dbReference type="PANTHER" id="PTHR43697">
    <property type="entry name" value="SERYL-TRNA SYNTHETASE"/>
    <property type="match status" value="1"/>
</dbReference>
<evidence type="ECO:0000256" key="6">
    <source>
        <dbReference type="ARBA" id="ARBA00022741"/>
    </source>
</evidence>
<evidence type="ECO:0000313" key="17">
    <source>
        <dbReference type="Proteomes" id="UP000733611"/>
    </source>
</evidence>
<dbReference type="InterPro" id="IPR042103">
    <property type="entry name" value="SerRS_1_N_sf"/>
</dbReference>
<dbReference type="Pfam" id="PF00587">
    <property type="entry name" value="tRNA-synt_2b"/>
    <property type="match status" value="1"/>
</dbReference>
<keyword evidence="5 12" id="KW-0436">Ligase</keyword>
<evidence type="ECO:0000256" key="7">
    <source>
        <dbReference type="ARBA" id="ARBA00022840"/>
    </source>
</evidence>
<feature type="binding site" evidence="12 13">
    <location>
        <position position="296"/>
    </location>
    <ligand>
        <name>L-serine</name>
        <dbReference type="ChEBI" id="CHEBI:33384"/>
    </ligand>
</feature>
<keyword evidence="7 12" id="KW-0067">ATP-binding</keyword>
<keyword evidence="4 12" id="KW-0963">Cytoplasm</keyword>
<gene>
    <name evidence="12 16" type="primary">serS</name>
    <name evidence="16" type="ORF">H9847_05315</name>
</gene>
<evidence type="ECO:0000256" key="5">
    <source>
        <dbReference type="ARBA" id="ARBA00022598"/>
    </source>
</evidence>
<dbReference type="CDD" id="cd00770">
    <property type="entry name" value="SerRS_core"/>
    <property type="match status" value="1"/>
</dbReference>
<organism evidence="16 17">
    <name type="scientific">Candidatus Anaerobiospirillum pullicola</name>
    <dbReference type="NCBI Taxonomy" id="2838451"/>
    <lineage>
        <taxon>Bacteria</taxon>
        <taxon>Pseudomonadati</taxon>
        <taxon>Pseudomonadota</taxon>
        <taxon>Gammaproteobacteria</taxon>
        <taxon>Aeromonadales</taxon>
        <taxon>Succinivibrionaceae</taxon>
        <taxon>Anaerobiospirillum</taxon>
    </lineage>
</organism>
<dbReference type="PRINTS" id="PR00981">
    <property type="entry name" value="TRNASYNTHSER"/>
</dbReference>
<dbReference type="InterPro" id="IPR015866">
    <property type="entry name" value="Ser-tRNA-synth_1_N"/>
</dbReference>
<dbReference type="InterPro" id="IPR045864">
    <property type="entry name" value="aa-tRNA-synth_II/BPL/LPL"/>
</dbReference>
<keyword evidence="9 12" id="KW-0030">Aminoacyl-tRNA synthetase</keyword>
<dbReference type="PANTHER" id="PTHR43697:SF1">
    <property type="entry name" value="SERINE--TRNA LIGASE"/>
    <property type="match status" value="1"/>
</dbReference>
<dbReference type="InterPro" id="IPR002317">
    <property type="entry name" value="Ser-tRNA-ligase_type_1"/>
</dbReference>
<dbReference type="GO" id="GO:0005737">
    <property type="term" value="C:cytoplasm"/>
    <property type="evidence" value="ECO:0007669"/>
    <property type="project" value="UniProtKB-SubCell"/>
</dbReference>
<feature type="binding site" evidence="13">
    <location>
        <position position="242"/>
    </location>
    <ligand>
        <name>L-serine</name>
        <dbReference type="ChEBI" id="CHEBI:33384"/>
    </ligand>
</feature>
<accession>A0A948WYY5</accession>
<dbReference type="GO" id="GO:0005524">
    <property type="term" value="F:ATP binding"/>
    <property type="evidence" value="ECO:0007669"/>
    <property type="project" value="UniProtKB-UniRule"/>
</dbReference>
<feature type="binding site" evidence="12 14">
    <location>
        <begin position="360"/>
        <end position="363"/>
    </location>
    <ligand>
        <name>ATP</name>
        <dbReference type="ChEBI" id="CHEBI:30616"/>
    </ligand>
</feature>
<protein>
    <recommendedName>
        <fullName evidence="12">Serine--tRNA ligase</fullName>
        <ecNumber evidence="12">6.1.1.11</ecNumber>
    </recommendedName>
    <alternativeName>
        <fullName evidence="12">Seryl-tRNA synthetase</fullName>
        <shortName evidence="12">SerRS</shortName>
    </alternativeName>
    <alternativeName>
        <fullName evidence="12">Seryl-tRNA(Ser/Sec) synthetase</fullName>
    </alternativeName>
</protein>
<feature type="binding site" evidence="13">
    <location>
        <position position="273"/>
    </location>
    <ligand>
        <name>L-serine</name>
        <dbReference type="ChEBI" id="CHEBI:33384"/>
    </ligand>
</feature>
<evidence type="ECO:0000259" key="15">
    <source>
        <dbReference type="PROSITE" id="PS50862"/>
    </source>
</evidence>
<feature type="domain" description="Aminoacyl-transfer RNA synthetases class-II family profile" evidence="15">
    <location>
        <begin position="188"/>
        <end position="420"/>
    </location>
</feature>
<keyword evidence="8 12" id="KW-0648">Protein biosynthesis</keyword>
<dbReference type="Pfam" id="PF02403">
    <property type="entry name" value="Seryl_tRNA_N"/>
    <property type="match status" value="1"/>
</dbReference>
<comment type="caution">
    <text evidence="16">The sequence shown here is derived from an EMBL/GenBank/DDBJ whole genome shotgun (WGS) entry which is preliminary data.</text>
</comment>
<dbReference type="PROSITE" id="PS50862">
    <property type="entry name" value="AA_TRNA_LIGASE_II"/>
    <property type="match status" value="1"/>
</dbReference>
<feature type="binding site" evidence="12">
    <location>
        <position position="395"/>
    </location>
    <ligand>
        <name>L-serine</name>
        <dbReference type="ChEBI" id="CHEBI:33384"/>
    </ligand>
</feature>
<feature type="binding site" evidence="12">
    <location>
        <begin position="242"/>
        <end position="244"/>
    </location>
    <ligand>
        <name>L-serine</name>
        <dbReference type="ChEBI" id="CHEBI:33384"/>
    </ligand>
</feature>
<dbReference type="Gene3D" id="3.30.930.10">
    <property type="entry name" value="Bira Bifunctional Protein, Domain 2"/>
    <property type="match status" value="1"/>
</dbReference>
<dbReference type="InterPro" id="IPR002314">
    <property type="entry name" value="aa-tRNA-synt_IIb"/>
</dbReference>
<dbReference type="Gene3D" id="1.10.287.40">
    <property type="entry name" value="Serine-tRNA synthetase, tRNA binding domain"/>
    <property type="match status" value="1"/>
</dbReference>
<dbReference type="Proteomes" id="UP000733611">
    <property type="component" value="Unassembled WGS sequence"/>
</dbReference>
<feature type="binding site" evidence="13">
    <location>
        <position position="393"/>
    </location>
    <ligand>
        <name>L-serine</name>
        <dbReference type="ChEBI" id="CHEBI:33384"/>
    </ligand>
</feature>
<comment type="pathway">
    <text evidence="2 12">Aminoacyl-tRNA biosynthesis; selenocysteinyl-tRNA(Sec) biosynthesis; L-seryl-tRNA(Sec) from L-serine and tRNA(Sec): step 1/1.</text>
</comment>
<comment type="catalytic activity">
    <reaction evidence="11 12">
        <text>tRNA(Ser) + L-serine + ATP = L-seryl-tRNA(Ser) + AMP + diphosphate + H(+)</text>
        <dbReference type="Rhea" id="RHEA:12292"/>
        <dbReference type="Rhea" id="RHEA-COMP:9669"/>
        <dbReference type="Rhea" id="RHEA-COMP:9703"/>
        <dbReference type="ChEBI" id="CHEBI:15378"/>
        <dbReference type="ChEBI" id="CHEBI:30616"/>
        <dbReference type="ChEBI" id="CHEBI:33019"/>
        <dbReference type="ChEBI" id="CHEBI:33384"/>
        <dbReference type="ChEBI" id="CHEBI:78442"/>
        <dbReference type="ChEBI" id="CHEBI:78533"/>
        <dbReference type="ChEBI" id="CHEBI:456215"/>
        <dbReference type="EC" id="6.1.1.11"/>
    </reaction>
</comment>
<comment type="catalytic activity">
    <reaction evidence="10 12">
        <text>tRNA(Sec) + L-serine + ATP = L-seryl-tRNA(Sec) + AMP + diphosphate + H(+)</text>
        <dbReference type="Rhea" id="RHEA:42580"/>
        <dbReference type="Rhea" id="RHEA-COMP:9742"/>
        <dbReference type="Rhea" id="RHEA-COMP:10128"/>
        <dbReference type="ChEBI" id="CHEBI:15378"/>
        <dbReference type="ChEBI" id="CHEBI:30616"/>
        <dbReference type="ChEBI" id="CHEBI:33019"/>
        <dbReference type="ChEBI" id="CHEBI:33384"/>
        <dbReference type="ChEBI" id="CHEBI:78442"/>
        <dbReference type="ChEBI" id="CHEBI:78533"/>
        <dbReference type="ChEBI" id="CHEBI:456215"/>
        <dbReference type="EC" id="6.1.1.11"/>
    </reaction>
</comment>
<evidence type="ECO:0000256" key="11">
    <source>
        <dbReference type="ARBA" id="ARBA00048823"/>
    </source>
</evidence>
<dbReference type="GO" id="GO:0016260">
    <property type="term" value="P:selenocysteine biosynthetic process"/>
    <property type="evidence" value="ECO:0007669"/>
    <property type="project" value="UniProtKB-UniRule"/>
</dbReference>
<proteinExistence type="inferred from homology"/>
<evidence type="ECO:0000256" key="4">
    <source>
        <dbReference type="ARBA" id="ARBA00022490"/>
    </source>
</evidence>
<evidence type="ECO:0000256" key="8">
    <source>
        <dbReference type="ARBA" id="ARBA00022917"/>
    </source>
</evidence>
<feature type="binding site" evidence="12 14">
    <location>
        <begin position="273"/>
        <end position="275"/>
    </location>
    <ligand>
        <name>ATP</name>
        <dbReference type="ChEBI" id="CHEBI:30616"/>
    </ligand>
</feature>
<dbReference type="InterPro" id="IPR006195">
    <property type="entry name" value="aa-tRNA-synth_II"/>
</dbReference>
<dbReference type="InterPro" id="IPR010978">
    <property type="entry name" value="tRNA-bd_arm"/>
</dbReference>
<comment type="similarity">
    <text evidence="3 12">Belongs to the class-II aminoacyl-tRNA synthetase family. Type-1 seryl-tRNA synthetase subfamily.</text>
</comment>
<keyword evidence="6 12" id="KW-0547">Nucleotide-binding</keyword>
<dbReference type="AlphaFoldDB" id="A0A948WYY5"/>